<dbReference type="SMART" id="SM00312">
    <property type="entry name" value="PX"/>
    <property type="match status" value="1"/>
</dbReference>
<feature type="compositionally biased region" description="Low complexity" evidence="3">
    <location>
        <begin position="80"/>
        <end position="114"/>
    </location>
</feature>
<keyword evidence="2" id="KW-0378">Hydrolase</keyword>
<dbReference type="Pfam" id="PF22669">
    <property type="entry name" value="Exo_endo_phos2"/>
    <property type="match status" value="1"/>
</dbReference>
<reference evidence="5" key="1">
    <citation type="submission" date="2019-03" db="EMBL/GenBank/DDBJ databases">
        <title>Long read genome sequence of the mycoparasitic Pythium oligandrum ATCC 38472 isolated from sugarbeet rhizosphere.</title>
        <authorList>
            <person name="Gaulin E."/>
        </authorList>
    </citation>
    <scope>NUCLEOTIDE SEQUENCE</scope>
    <source>
        <strain evidence="5">ATCC 38472_TT</strain>
    </source>
</reference>
<dbReference type="InterPro" id="IPR038772">
    <property type="entry name" value="Sph/SMPD2-like"/>
</dbReference>
<dbReference type="GO" id="GO:0004767">
    <property type="term" value="F:sphingomyelin phosphodiesterase activity"/>
    <property type="evidence" value="ECO:0007669"/>
    <property type="project" value="UniProtKB-EC"/>
</dbReference>
<dbReference type="InterPro" id="IPR001683">
    <property type="entry name" value="PX_dom"/>
</dbReference>
<name>A0A8K1C352_PYTOL</name>
<organism evidence="5 6">
    <name type="scientific">Pythium oligandrum</name>
    <name type="common">Mycoparasitic fungus</name>
    <dbReference type="NCBI Taxonomy" id="41045"/>
    <lineage>
        <taxon>Eukaryota</taxon>
        <taxon>Sar</taxon>
        <taxon>Stramenopiles</taxon>
        <taxon>Oomycota</taxon>
        <taxon>Peronosporomycetes</taxon>
        <taxon>Pythiales</taxon>
        <taxon>Pythiaceae</taxon>
        <taxon>Pythium</taxon>
    </lineage>
</organism>
<evidence type="ECO:0000256" key="3">
    <source>
        <dbReference type="SAM" id="MobiDB-lite"/>
    </source>
</evidence>
<comment type="caution">
    <text evidence="5">The sequence shown here is derived from an EMBL/GenBank/DDBJ whole genome shotgun (WGS) entry which is preliminary data.</text>
</comment>
<evidence type="ECO:0000256" key="1">
    <source>
        <dbReference type="ARBA" id="ARBA00012369"/>
    </source>
</evidence>
<dbReference type="OrthoDB" id="40902at2759"/>
<dbReference type="EMBL" id="SPLM01000147">
    <property type="protein sequence ID" value="TMW55549.1"/>
    <property type="molecule type" value="Genomic_DNA"/>
</dbReference>
<dbReference type="InterPro" id="IPR017766">
    <property type="entry name" value="Sphingomyelinase/PLipase_C"/>
</dbReference>
<sequence>MFRRAMESRRSSAASSTAASPFHLPRLSKRFPKRPSQVPSDPVESEPRRASMFVFKRRWSTKTRTTSDPAQMKAPVKKNSSGTDTSSPSLSPTSSSYTTSLSESSSSSTSPNAPLSIEDVWATGDIDIGITNVLPPRKEDRDRLLQYEISLRFPEAGRLWRVRRSVREFASLHASLHSKHSKSLAARSIQLPQTSWLSMDWIRASTNSHSPSPLEDPATLQMLLRLNTYLRRLLELDQVHEDTVFRDFLTPRPTSPNDMELCSMIPPSIGITPTASAKVKVRELHRLKSLESPAHVSLDKRVISQCTNPIHFGATIQFQALGGLRVGLSKRSTLSGGQKAVTVAAGVAGFALTGPLSAMLTIGALSGGYQLNKALYLSVDKSNPGSFMNSQSTDKGAHGSFVIENAELVSGPRRALKYGDLIHLYCRNVRKSIHVGLAPDSKNGHVQIAYGDTAVTTLRLVSPYGDRGQIVCGSQVFLQALDGPWAGEFIGIEGEVLSTGASASAFKICIQDHACHATEQIVPLTRGLPLRPYRLRVMVYNVWMLPSILNSFSDKISPLTVPRSQAIPHCIAMHDIDVVIFCEAFCSTGREGLIKGMKAHGFLYETKVVGTGASVANKKAIDGGVFAMSKYPIEHYEELTFGSVAVGDDRMADKGVIYFQTRVKDEVVHVFGTHLQAWESKVAIAARKQQLKTIRDFMESMKISPEEPVLIAGDLNVDNCADDATEYKEMLVELNAEDPELLTTSSAFSFDPLTNKLAVSGPSSGGRTERLDYVLFAKHHRQPVESSMEIVPLKASVTWGAPSAEDDHSALLDLSDHYPVVCDLKF</sequence>
<dbReference type="SUPFAM" id="SSF64268">
    <property type="entry name" value="PX domain"/>
    <property type="match status" value="1"/>
</dbReference>
<dbReference type="Gene3D" id="3.30.1520.10">
    <property type="entry name" value="Phox-like domain"/>
    <property type="match status" value="1"/>
</dbReference>
<dbReference type="InterPro" id="IPR000300">
    <property type="entry name" value="IPPc"/>
</dbReference>
<dbReference type="EC" id="3.1.4.12" evidence="1"/>
<dbReference type="Proteomes" id="UP000794436">
    <property type="component" value="Unassembled WGS sequence"/>
</dbReference>
<accession>A0A8K1C352</accession>
<dbReference type="PANTHER" id="PTHR16320:SF23">
    <property type="entry name" value="SPHINGOMYELINASE C 1"/>
    <property type="match status" value="1"/>
</dbReference>
<dbReference type="PANTHER" id="PTHR16320">
    <property type="entry name" value="SPHINGOMYELINASE FAMILY MEMBER"/>
    <property type="match status" value="1"/>
</dbReference>
<dbReference type="Pfam" id="PF00787">
    <property type="entry name" value="PX"/>
    <property type="match status" value="1"/>
</dbReference>
<dbReference type="GO" id="GO:0005576">
    <property type="term" value="C:extracellular region"/>
    <property type="evidence" value="ECO:0007669"/>
    <property type="project" value="InterPro"/>
</dbReference>
<evidence type="ECO:0000313" key="5">
    <source>
        <dbReference type="EMBL" id="TMW55549.1"/>
    </source>
</evidence>
<evidence type="ECO:0000313" key="6">
    <source>
        <dbReference type="Proteomes" id="UP000794436"/>
    </source>
</evidence>
<dbReference type="AlphaFoldDB" id="A0A8K1C352"/>
<dbReference type="CDD" id="cd06093">
    <property type="entry name" value="PX_domain"/>
    <property type="match status" value="1"/>
</dbReference>
<keyword evidence="6" id="KW-1185">Reference proteome</keyword>
<dbReference type="SUPFAM" id="SSF56219">
    <property type="entry name" value="DNase I-like"/>
    <property type="match status" value="1"/>
</dbReference>
<gene>
    <name evidence="5" type="ORF">Poli38472_010431</name>
</gene>
<evidence type="ECO:0000259" key="4">
    <source>
        <dbReference type="PROSITE" id="PS50195"/>
    </source>
</evidence>
<protein>
    <recommendedName>
        <fullName evidence="1">sphingomyelin phosphodiesterase</fullName>
        <ecNumber evidence="1">3.1.4.12</ecNumber>
    </recommendedName>
</protein>
<feature type="compositionally biased region" description="Low complexity" evidence="3">
    <location>
        <begin position="11"/>
        <end position="20"/>
    </location>
</feature>
<dbReference type="GO" id="GO:0035091">
    <property type="term" value="F:phosphatidylinositol binding"/>
    <property type="evidence" value="ECO:0007669"/>
    <property type="project" value="InterPro"/>
</dbReference>
<dbReference type="InterPro" id="IPR036691">
    <property type="entry name" value="Endo/exonu/phosph_ase_sf"/>
</dbReference>
<dbReference type="CDD" id="cd09078">
    <property type="entry name" value="nSMase"/>
    <property type="match status" value="1"/>
</dbReference>
<dbReference type="PROSITE" id="PS50195">
    <property type="entry name" value="PX"/>
    <property type="match status" value="1"/>
</dbReference>
<dbReference type="Gene3D" id="3.60.10.10">
    <property type="entry name" value="Endonuclease/exonuclease/phosphatase"/>
    <property type="match status" value="1"/>
</dbReference>
<feature type="domain" description="PX" evidence="4">
    <location>
        <begin position="125"/>
        <end position="256"/>
    </location>
</feature>
<proteinExistence type="predicted"/>
<evidence type="ECO:0000256" key="2">
    <source>
        <dbReference type="ARBA" id="ARBA00022801"/>
    </source>
</evidence>
<feature type="compositionally biased region" description="Basic and acidic residues" evidence="3">
    <location>
        <begin position="1"/>
        <end position="10"/>
    </location>
</feature>
<feature type="region of interest" description="Disordered" evidence="3">
    <location>
        <begin position="1"/>
        <end position="114"/>
    </location>
</feature>
<dbReference type="InterPro" id="IPR036871">
    <property type="entry name" value="PX_dom_sf"/>
</dbReference>